<protein>
    <recommendedName>
        <fullName evidence="7 11">Ubiquitin carboxyl-terminal hydrolase</fullName>
        <ecNumber evidence="7 11">3.4.19.12</ecNumber>
    </recommendedName>
</protein>
<evidence type="ECO:0000256" key="4">
    <source>
        <dbReference type="ARBA" id="ARBA00022786"/>
    </source>
</evidence>
<name>A0AAV9V380_9PEZI</name>
<dbReference type="EC" id="3.4.19.12" evidence="7 11"/>
<dbReference type="InterPro" id="IPR017390">
    <property type="entry name" value="Ubiquitinyl_hydrolase_UCH37"/>
</dbReference>
<dbReference type="PROSITE" id="PS52048">
    <property type="entry name" value="UCH_DOMAIN"/>
    <property type="match status" value="1"/>
</dbReference>
<keyword evidence="3 7" id="KW-0645">Protease</keyword>
<dbReference type="FunFam" id="3.40.532.10:FF:000009">
    <property type="entry name" value="Ubiquitin carboxyl-terminal hydrolase"/>
    <property type="match status" value="1"/>
</dbReference>
<dbReference type="PANTHER" id="PTHR10589:SF16">
    <property type="entry name" value="UBIQUITIN CARBOXYL-TERMINAL HYDROLASE ISOZYME L5"/>
    <property type="match status" value="1"/>
</dbReference>
<accession>A0AAV9V380</accession>
<evidence type="ECO:0000256" key="5">
    <source>
        <dbReference type="ARBA" id="ARBA00022801"/>
    </source>
</evidence>
<dbReference type="GO" id="GO:0006511">
    <property type="term" value="P:ubiquitin-dependent protein catabolic process"/>
    <property type="evidence" value="ECO:0007669"/>
    <property type="project" value="UniProtKB-UniRule"/>
</dbReference>
<evidence type="ECO:0000256" key="3">
    <source>
        <dbReference type="ARBA" id="ARBA00022670"/>
    </source>
</evidence>
<dbReference type="Proteomes" id="UP001375240">
    <property type="component" value="Unassembled WGS sequence"/>
</dbReference>
<evidence type="ECO:0000256" key="7">
    <source>
        <dbReference type="PIRNR" id="PIRNR038120"/>
    </source>
</evidence>
<comment type="caution">
    <text evidence="13">The sequence shown here is derived from an EMBL/GenBank/DDBJ whole genome shotgun (WGS) entry which is preliminary data.</text>
</comment>
<dbReference type="CDD" id="cd09617">
    <property type="entry name" value="Peptidase_C12_UCH37_BAP1"/>
    <property type="match status" value="1"/>
</dbReference>
<evidence type="ECO:0000256" key="8">
    <source>
        <dbReference type="PIRSR" id="PIRSR038120-1"/>
    </source>
</evidence>
<feature type="site" description="Transition state stabilizer" evidence="10">
    <location>
        <position position="85"/>
    </location>
</feature>
<keyword evidence="14" id="KW-1185">Reference proteome</keyword>
<evidence type="ECO:0000313" key="14">
    <source>
        <dbReference type="Proteomes" id="UP001375240"/>
    </source>
</evidence>
<dbReference type="GO" id="GO:0004843">
    <property type="term" value="F:cysteine-type deubiquitinase activity"/>
    <property type="evidence" value="ECO:0007669"/>
    <property type="project" value="UniProtKB-UniRule"/>
</dbReference>
<dbReference type="PANTHER" id="PTHR10589">
    <property type="entry name" value="UBIQUITIN CARBOXYL-TERMINAL HYDROLASE"/>
    <property type="match status" value="1"/>
</dbReference>
<comment type="catalytic activity">
    <reaction evidence="1 7 10 11">
        <text>Thiol-dependent hydrolysis of ester, thioester, amide, peptide and isopeptide bonds formed by the C-terminal Gly of ubiquitin (a 76-residue protein attached to proteins as an intracellular targeting signal).</text>
        <dbReference type="EC" id="3.4.19.12"/>
    </reaction>
</comment>
<evidence type="ECO:0000256" key="2">
    <source>
        <dbReference type="ARBA" id="ARBA00009326"/>
    </source>
</evidence>
<dbReference type="Gene3D" id="1.20.58.860">
    <property type="match status" value="1"/>
</dbReference>
<feature type="site" description="Important for enzyme activity" evidence="9 10">
    <location>
        <position position="183"/>
    </location>
</feature>
<dbReference type="InterPro" id="IPR036959">
    <property type="entry name" value="Peptidase_C12_UCH_sf"/>
</dbReference>
<keyword evidence="5 7" id="KW-0378">Hydrolase</keyword>
<dbReference type="AlphaFoldDB" id="A0AAV9V380"/>
<feature type="active site" description="Proton donor" evidence="8 10">
    <location>
        <position position="168"/>
    </location>
</feature>
<dbReference type="InterPro" id="IPR041507">
    <property type="entry name" value="UCH_C"/>
</dbReference>
<comment type="similarity">
    <text evidence="2 7 10 11">Belongs to the peptidase C12 family.</text>
</comment>
<dbReference type="SUPFAM" id="SSF54001">
    <property type="entry name" value="Cysteine proteinases"/>
    <property type="match status" value="1"/>
</dbReference>
<feature type="active site" description="Nucleophile" evidence="8 10">
    <location>
        <position position="91"/>
    </location>
</feature>
<dbReference type="Gene3D" id="3.40.532.10">
    <property type="entry name" value="Peptidase C12, ubiquitin carboxyl-terminal hydrolase"/>
    <property type="match status" value="1"/>
</dbReference>
<evidence type="ECO:0000256" key="11">
    <source>
        <dbReference type="RuleBase" id="RU361215"/>
    </source>
</evidence>
<evidence type="ECO:0000313" key="13">
    <source>
        <dbReference type="EMBL" id="KAK6352963.1"/>
    </source>
</evidence>
<feature type="domain" description="UCH catalytic" evidence="12">
    <location>
        <begin position="6"/>
        <end position="229"/>
    </location>
</feature>
<proteinExistence type="inferred from homology"/>
<dbReference type="GO" id="GO:0005737">
    <property type="term" value="C:cytoplasm"/>
    <property type="evidence" value="ECO:0007669"/>
    <property type="project" value="TreeGrafter"/>
</dbReference>
<keyword evidence="6 7" id="KW-0788">Thiol protease</keyword>
<evidence type="ECO:0000256" key="9">
    <source>
        <dbReference type="PIRSR" id="PIRSR038120-2"/>
    </source>
</evidence>
<evidence type="ECO:0000256" key="1">
    <source>
        <dbReference type="ARBA" id="ARBA00000707"/>
    </source>
</evidence>
<dbReference type="InterPro" id="IPR038765">
    <property type="entry name" value="Papain-like_cys_pep_sf"/>
</dbReference>
<evidence type="ECO:0000259" key="12">
    <source>
        <dbReference type="PROSITE" id="PS52048"/>
    </source>
</evidence>
<organism evidence="13 14">
    <name type="scientific">Orbilia brochopaga</name>
    <dbReference type="NCBI Taxonomy" id="3140254"/>
    <lineage>
        <taxon>Eukaryota</taxon>
        <taxon>Fungi</taxon>
        <taxon>Dikarya</taxon>
        <taxon>Ascomycota</taxon>
        <taxon>Pezizomycotina</taxon>
        <taxon>Orbiliomycetes</taxon>
        <taxon>Orbiliales</taxon>
        <taxon>Orbiliaceae</taxon>
        <taxon>Orbilia</taxon>
    </lineage>
</organism>
<dbReference type="Pfam" id="PF18031">
    <property type="entry name" value="UCH_C"/>
    <property type="match status" value="1"/>
</dbReference>
<sequence length="311" mass="35385">MAESGGWHTIESDAGVFTYLIENLGVRDVQFEELLALEPEYLKQLSPVYGVIFLFKYQMGQNRSEAPIDGHLDTDAPNHMFFANQTIQNACATQAILSVLFNVEGKQIDIGQALEEFKEFTDGFPSDLRGEALSNSDLIRDVHNSFSRSSPFVDEGTRKATEEDDLYHFIAYTPVHGVLYEIDGLQPAPISHGPCTKDEFCDKVIPVIQRRVERYPPGEIRFNLMAVIRDPRITAKSIGDEEMLAREEQKRKDWARENELRRHNFVGFTYELLKGVVKQKVQDGTYDDWIKQTKADNLKKAMAAKKGESED</sequence>
<evidence type="ECO:0000256" key="10">
    <source>
        <dbReference type="PROSITE-ProRule" id="PRU01393"/>
    </source>
</evidence>
<dbReference type="PIRSF" id="PIRSF038120">
    <property type="entry name" value="Ubiquitinyl_hydrolase_UCH37"/>
    <property type="match status" value="1"/>
</dbReference>
<gene>
    <name evidence="13" type="ORF">TWF696_004954</name>
</gene>
<dbReference type="PRINTS" id="PR00707">
    <property type="entry name" value="UBCTHYDRLASE"/>
</dbReference>
<dbReference type="GO" id="GO:0016579">
    <property type="term" value="P:protein deubiquitination"/>
    <property type="evidence" value="ECO:0007669"/>
    <property type="project" value="InterPro"/>
</dbReference>
<reference evidence="13 14" key="1">
    <citation type="submission" date="2019-10" db="EMBL/GenBank/DDBJ databases">
        <authorList>
            <person name="Palmer J.M."/>
        </authorList>
    </citation>
    <scope>NUCLEOTIDE SEQUENCE [LARGE SCALE GENOMIC DNA]</scope>
    <source>
        <strain evidence="13 14">TWF696</strain>
    </source>
</reference>
<dbReference type="EMBL" id="JAVHNQ010000003">
    <property type="protein sequence ID" value="KAK6352963.1"/>
    <property type="molecule type" value="Genomic_DNA"/>
</dbReference>
<dbReference type="InterPro" id="IPR001578">
    <property type="entry name" value="Peptidase_C12_UCH"/>
</dbReference>
<keyword evidence="4 7" id="KW-0833">Ubl conjugation pathway</keyword>
<dbReference type="Pfam" id="PF01088">
    <property type="entry name" value="Peptidase_C12"/>
    <property type="match status" value="1"/>
</dbReference>
<evidence type="ECO:0000256" key="6">
    <source>
        <dbReference type="ARBA" id="ARBA00022807"/>
    </source>
</evidence>